<gene>
    <name evidence="1" type="ORF">MERR_LOCUS27207</name>
</gene>
<dbReference type="EMBL" id="CACVBM020001219">
    <property type="protein sequence ID" value="CAA7039972.1"/>
    <property type="molecule type" value="Genomic_DNA"/>
</dbReference>
<organism evidence="1 2">
    <name type="scientific">Microthlaspi erraticum</name>
    <dbReference type="NCBI Taxonomy" id="1685480"/>
    <lineage>
        <taxon>Eukaryota</taxon>
        <taxon>Viridiplantae</taxon>
        <taxon>Streptophyta</taxon>
        <taxon>Embryophyta</taxon>
        <taxon>Tracheophyta</taxon>
        <taxon>Spermatophyta</taxon>
        <taxon>Magnoliopsida</taxon>
        <taxon>eudicotyledons</taxon>
        <taxon>Gunneridae</taxon>
        <taxon>Pentapetalae</taxon>
        <taxon>rosids</taxon>
        <taxon>malvids</taxon>
        <taxon>Brassicales</taxon>
        <taxon>Brassicaceae</taxon>
        <taxon>Coluteocarpeae</taxon>
        <taxon>Microthlaspi</taxon>
    </lineage>
</organism>
<accession>A0A6D2JVA2</accession>
<reference evidence="1" key="1">
    <citation type="submission" date="2020-01" db="EMBL/GenBank/DDBJ databases">
        <authorList>
            <person name="Mishra B."/>
        </authorList>
    </citation>
    <scope>NUCLEOTIDE SEQUENCE [LARGE SCALE GENOMIC DNA]</scope>
</reference>
<comment type="caution">
    <text evidence="1">The sequence shown here is derived from an EMBL/GenBank/DDBJ whole genome shotgun (WGS) entry which is preliminary data.</text>
</comment>
<evidence type="ECO:0000313" key="1">
    <source>
        <dbReference type="EMBL" id="CAA7039972.1"/>
    </source>
</evidence>
<protein>
    <submittedName>
        <fullName evidence="1">Uncharacterized protein</fullName>
    </submittedName>
</protein>
<keyword evidence="2" id="KW-1185">Reference proteome</keyword>
<sequence length="86" mass="10020">MWRLERSRRLTWTRCQRVRASSSACKGNAATCCRNDDTCALWCQERCIVMLLLPCGSFTEKPSWMDRKDDSEGTWVVPMAEYYTTV</sequence>
<dbReference type="Proteomes" id="UP000467841">
    <property type="component" value="Unassembled WGS sequence"/>
</dbReference>
<dbReference type="AlphaFoldDB" id="A0A6D2JVA2"/>
<name>A0A6D2JVA2_9BRAS</name>
<proteinExistence type="predicted"/>
<evidence type="ECO:0000313" key="2">
    <source>
        <dbReference type="Proteomes" id="UP000467841"/>
    </source>
</evidence>